<dbReference type="InterPro" id="IPR025857">
    <property type="entry name" value="MacB_PCD"/>
</dbReference>
<dbReference type="PANTHER" id="PTHR30572:SF18">
    <property type="entry name" value="ABC-TYPE MACROLIDE FAMILY EXPORT SYSTEM PERMEASE COMPONENT 2"/>
    <property type="match status" value="1"/>
</dbReference>
<evidence type="ECO:0000256" key="3">
    <source>
        <dbReference type="ARBA" id="ARBA00022692"/>
    </source>
</evidence>
<gene>
    <name evidence="9" type="ORF">E4T88_09425</name>
</gene>
<dbReference type="InterPro" id="IPR003838">
    <property type="entry name" value="ABC3_permease_C"/>
</dbReference>
<evidence type="ECO:0000256" key="2">
    <source>
        <dbReference type="ARBA" id="ARBA00022475"/>
    </source>
</evidence>
<keyword evidence="2" id="KW-1003">Cell membrane</keyword>
<feature type="transmembrane region" description="Helical" evidence="6">
    <location>
        <begin position="384"/>
        <end position="406"/>
    </location>
</feature>
<comment type="subcellular location">
    <subcellularLocation>
        <location evidence="1">Cell membrane</location>
        <topology evidence="1">Multi-pass membrane protein</topology>
    </subcellularLocation>
</comment>
<dbReference type="OrthoDB" id="1109882at2"/>
<evidence type="ECO:0000256" key="4">
    <source>
        <dbReference type="ARBA" id="ARBA00022989"/>
    </source>
</evidence>
<evidence type="ECO:0000313" key="9">
    <source>
        <dbReference type="EMBL" id="TFU90218.1"/>
    </source>
</evidence>
<feature type="transmembrane region" description="Helical" evidence="6">
    <location>
        <begin position="20"/>
        <end position="41"/>
    </location>
</feature>
<feature type="transmembrane region" description="Helical" evidence="6">
    <location>
        <begin position="291"/>
        <end position="311"/>
    </location>
</feature>
<dbReference type="Proteomes" id="UP000298285">
    <property type="component" value="Unassembled WGS sequence"/>
</dbReference>
<organism evidence="9 10">
    <name type="scientific">Dysgonomonas mossii</name>
    <dbReference type="NCBI Taxonomy" id="163665"/>
    <lineage>
        <taxon>Bacteria</taxon>
        <taxon>Pseudomonadati</taxon>
        <taxon>Bacteroidota</taxon>
        <taxon>Bacteroidia</taxon>
        <taxon>Bacteroidales</taxon>
        <taxon>Dysgonomonadaceae</taxon>
        <taxon>Dysgonomonas</taxon>
    </lineage>
</organism>
<keyword evidence="4 6" id="KW-1133">Transmembrane helix</keyword>
<keyword evidence="5 6" id="KW-0472">Membrane</keyword>
<evidence type="ECO:0000313" key="10">
    <source>
        <dbReference type="Proteomes" id="UP000298285"/>
    </source>
</evidence>
<dbReference type="PANTHER" id="PTHR30572">
    <property type="entry name" value="MEMBRANE COMPONENT OF TRANSPORTER-RELATED"/>
    <property type="match status" value="1"/>
</dbReference>
<feature type="domain" description="ABC3 transporter permease C-terminal" evidence="7">
    <location>
        <begin position="293"/>
        <end position="418"/>
    </location>
</feature>
<name>A0A4Y9IQE5_9BACT</name>
<evidence type="ECO:0000259" key="7">
    <source>
        <dbReference type="Pfam" id="PF02687"/>
    </source>
</evidence>
<reference evidence="9 10" key="1">
    <citation type="submission" date="2019-03" db="EMBL/GenBank/DDBJ databases">
        <title>Diversity of the mouse oral microbiome.</title>
        <authorList>
            <person name="Joseph S."/>
            <person name="Aduse-Opoku J."/>
            <person name="Curtis M."/>
            <person name="Wade W."/>
            <person name="Hashim A."/>
        </authorList>
    </citation>
    <scope>NUCLEOTIDE SEQUENCE [LARGE SCALE GENOMIC DNA]</scope>
    <source>
        <strain evidence="9 10">P11</strain>
    </source>
</reference>
<evidence type="ECO:0000256" key="6">
    <source>
        <dbReference type="SAM" id="Phobius"/>
    </source>
</evidence>
<dbReference type="Pfam" id="PF02687">
    <property type="entry name" value="FtsX"/>
    <property type="match status" value="1"/>
</dbReference>
<sequence length="427" mass="48076">MNISYLKQAIRSIKDNPYTALISIIGVSLSICMIISLLVAIQAKVMDLEPETNRSRSLYVKWVGVKEKNTGNFVVDGFMSIKTIRECFLSLKTPEAVTISSFIHSHLATLPGGGNQKRCYVLYTDDTFWKVFDFKFIEGNGYNKQELESGIKKIVISKQLARTIFGTTENIIGKQMQLSFITYTVSGVVEDLSPITVATYAHAWIPYTSINKEQNLDAEGITGMYKCQIIAHSSKDFDAIRKETEQQISRYNTTLANYKVELYGQPDTRYVEDHRFGSGYPDMKNSYLSDIGLILILLTVPAINLSGLTLFRMRKRIAELGVRKAYGATNKDLIWQVLSEQMVYSLIGGVLGLLLSFILVHFISDFGFNQNNYLGLDIRGDFNMSVFITPFTFLTTFIFCLIINFLSAGIPAWRVSAAPIVESLKEE</sequence>
<dbReference type="InterPro" id="IPR050250">
    <property type="entry name" value="Macrolide_Exporter_MacB"/>
</dbReference>
<comment type="caution">
    <text evidence="9">The sequence shown here is derived from an EMBL/GenBank/DDBJ whole genome shotgun (WGS) entry which is preliminary data.</text>
</comment>
<dbReference type="AlphaFoldDB" id="A0A4Y9IQE5"/>
<protein>
    <submittedName>
        <fullName evidence="9">ABC transporter permease</fullName>
    </submittedName>
</protein>
<feature type="transmembrane region" description="Helical" evidence="6">
    <location>
        <begin position="343"/>
        <end position="364"/>
    </location>
</feature>
<dbReference type="GO" id="GO:0005886">
    <property type="term" value="C:plasma membrane"/>
    <property type="evidence" value="ECO:0007669"/>
    <property type="project" value="UniProtKB-SubCell"/>
</dbReference>
<dbReference type="EMBL" id="SPPK01000002">
    <property type="protein sequence ID" value="TFU90218.1"/>
    <property type="molecule type" value="Genomic_DNA"/>
</dbReference>
<evidence type="ECO:0000256" key="1">
    <source>
        <dbReference type="ARBA" id="ARBA00004651"/>
    </source>
</evidence>
<evidence type="ECO:0000256" key="5">
    <source>
        <dbReference type="ARBA" id="ARBA00023136"/>
    </source>
</evidence>
<evidence type="ECO:0000259" key="8">
    <source>
        <dbReference type="Pfam" id="PF12704"/>
    </source>
</evidence>
<proteinExistence type="predicted"/>
<dbReference type="RefSeq" id="WP_135105187.1">
    <property type="nucleotide sequence ID" value="NZ_JADGKW010000002.1"/>
</dbReference>
<accession>A0A4Y9IQE5</accession>
<keyword evidence="3 6" id="KW-0812">Transmembrane</keyword>
<feature type="domain" description="MacB-like periplasmic core" evidence="8">
    <location>
        <begin position="21"/>
        <end position="243"/>
    </location>
</feature>
<dbReference type="Pfam" id="PF12704">
    <property type="entry name" value="MacB_PCD"/>
    <property type="match status" value="1"/>
</dbReference>
<dbReference type="GO" id="GO:0022857">
    <property type="term" value="F:transmembrane transporter activity"/>
    <property type="evidence" value="ECO:0007669"/>
    <property type="project" value="TreeGrafter"/>
</dbReference>